<dbReference type="EMBL" id="GEDG01032932">
    <property type="protein sequence ID" value="JAP10543.1"/>
    <property type="molecule type" value="Transcribed_RNA"/>
</dbReference>
<keyword evidence="1" id="KW-0812">Transmembrane</keyword>
<organism evidence="2">
    <name type="scientific">Solanum chacoense</name>
    <name type="common">Chaco potato</name>
    <dbReference type="NCBI Taxonomy" id="4108"/>
    <lineage>
        <taxon>Eukaryota</taxon>
        <taxon>Viridiplantae</taxon>
        <taxon>Streptophyta</taxon>
        <taxon>Embryophyta</taxon>
        <taxon>Tracheophyta</taxon>
        <taxon>Spermatophyta</taxon>
        <taxon>Magnoliopsida</taxon>
        <taxon>eudicotyledons</taxon>
        <taxon>Gunneridae</taxon>
        <taxon>Pentapetalae</taxon>
        <taxon>asterids</taxon>
        <taxon>lamiids</taxon>
        <taxon>Solanales</taxon>
        <taxon>Solanaceae</taxon>
        <taxon>Solanoideae</taxon>
        <taxon>Solaneae</taxon>
        <taxon>Solanum</taxon>
    </lineage>
</organism>
<accession>A0A0V0GQP1</accession>
<keyword evidence="1" id="KW-1133">Transmembrane helix</keyword>
<feature type="transmembrane region" description="Helical" evidence="1">
    <location>
        <begin position="7"/>
        <end position="26"/>
    </location>
</feature>
<name>A0A0V0GQP1_SOLCH</name>
<reference evidence="2" key="1">
    <citation type="submission" date="2015-12" db="EMBL/GenBank/DDBJ databases">
        <title>Gene expression during late stages of embryo sac development: a critical building block for successful pollen-pistil interactions.</title>
        <authorList>
            <person name="Liu Y."/>
            <person name="Joly V."/>
            <person name="Sabar M."/>
            <person name="Matton D.P."/>
        </authorList>
    </citation>
    <scope>NUCLEOTIDE SEQUENCE</scope>
</reference>
<proteinExistence type="predicted"/>
<evidence type="ECO:0000313" key="2">
    <source>
        <dbReference type="EMBL" id="JAP10543.1"/>
    </source>
</evidence>
<evidence type="ECO:0000256" key="1">
    <source>
        <dbReference type="SAM" id="Phobius"/>
    </source>
</evidence>
<keyword evidence="1" id="KW-0472">Membrane</keyword>
<feature type="transmembrane region" description="Helical" evidence="1">
    <location>
        <begin position="46"/>
        <end position="64"/>
    </location>
</feature>
<dbReference type="AlphaFoldDB" id="A0A0V0GQP1"/>
<protein>
    <submittedName>
        <fullName evidence="2">Putative ovule protein</fullName>
    </submittedName>
</protein>
<sequence length="65" mass="7508">MIFMSFLLYKLLIVSLFVLSHVYYHVHVYAYCLILSTFHVLMHTCAYIVSLMKGLTLLPLILVAS</sequence>